<proteinExistence type="inferred from homology"/>
<organism evidence="18 19">
    <name type="scientific">Albula glossodonta</name>
    <name type="common">roundjaw bonefish</name>
    <dbReference type="NCBI Taxonomy" id="121402"/>
    <lineage>
        <taxon>Eukaryota</taxon>
        <taxon>Metazoa</taxon>
        <taxon>Chordata</taxon>
        <taxon>Craniata</taxon>
        <taxon>Vertebrata</taxon>
        <taxon>Euteleostomi</taxon>
        <taxon>Actinopterygii</taxon>
        <taxon>Neopterygii</taxon>
        <taxon>Teleostei</taxon>
        <taxon>Albuliformes</taxon>
        <taxon>Albulidae</taxon>
        <taxon>Albula</taxon>
    </lineage>
</organism>
<evidence type="ECO:0000256" key="8">
    <source>
        <dbReference type="ARBA" id="ARBA00022692"/>
    </source>
</evidence>
<dbReference type="GO" id="GO:0005025">
    <property type="term" value="F:transforming growth factor beta receptor activity, type I"/>
    <property type="evidence" value="ECO:0007669"/>
    <property type="project" value="TreeGrafter"/>
</dbReference>
<keyword evidence="13" id="KW-0460">Magnesium</keyword>
<reference evidence="18" key="1">
    <citation type="thesis" date="2021" institute="BYU ScholarsArchive" country="Provo, UT, USA">
        <title>Applications of and Algorithms for Genome Assembly and Genomic Analyses with an Emphasis on Marine Teleosts.</title>
        <authorList>
            <person name="Pickett B.D."/>
        </authorList>
    </citation>
    <scope>NUCLEOTIDE SEQUENCE</scope>
    <source>
        <strain evidence="18">HI-2016</strain>
    </source>
</reference>
<dbReference type="EC" id="2.7.11.30" evidence="5"/>
<comment type="caution">
    <text evidence="18">The sequence shown here is derived from an EMBL/GenBank/DDBJ whole genome shotgun (WGS) entry which is preliminary data.</text>
</comment>
<keyword evidence="9" id="KW-0732">Signal</keyword>
<dbReference type="InterPro" id="IPR000333">
    <property type="entry name" value="TGFB_receptor"/>
</dbReference>
<dbReference type="SUPFAM" id="SSF56112">
    <property type="entry name" value="Protein kinase-like (PK-like)"/>
    <property type="match status" value="1"/>
</dbReference>
<evidence type="ECO:0000256" key="9">
    <source>
        <dbReference type="ARBA" id="ARBA00022729"/>
    </source>
</evidence>
<evidence type="ECO:0000256" key="10">
    <source>
        <dbReference type="ARBA" id="ARBA00022741"/>
    </source>
</evidence>
<keyword evidence="7" id="KW-0808">Transferase</keyword>
<feature type="domain" description="Protein kinase" evidence="17">
    <location>
        <begin position="1"/>
        <end position="128"/>
    </location>
</feature>
<dbReference type="GO" id="GO:0005524">
    <property type="term" value="F:ATP binding"/>
    <property type="evidence" value="ECO:0007669"/>
    <property type="project" value="UniProtKB-KW"/>
</dbReference>
<keyword evidence="6" id="KW-0723">Serine/threonine-protein kinase</keyword>
<evidence type="ECO:0000256" key="11">
    <source>
        <dbReference type="ARBA" id="ARBA00022777"/>
    </source>
</evidence>
<dbReference type="GO" id="GO:0007179">
    <property type="term" value="P:transforming growth factor beta receptor signaling pathway"/>
    <property type="evidence" value="ECO:0007669"/>
    <property type="project" value="TreeGrafter"/>
</dbReference>
<dbReference type="GO" id="GO:0007507">
    <property type="term" value="P:heart development"/>
    <property type="evidence" value="ECO:0007669"/>
    <property type="project" value="TreeGrafter"/>
</dbReference>
<gene>
    <name evidence="18" type="ORF">JZ751_000828</name>
</gene>
<evidence type="ECO:0000256" key="14">
    <source>
        <dbReference type="ARBA" id="ARBA00022989"/>
    </source>
</evidence>
<evidence type="ECO:0000256" key="16">
    <source>
        <dbReference type="ARBA" id="ARBA00023170"/>
    </source>
</evidence>
<keyword evidence="8" id="KW-0812">Transmembrane</keyword>
<dbReference type="GO" id="GO:0043235">
    <property type="term" value="C:receptor complex"/>
    <property type="evidence" value="ECO:0007669"/>
    <property type="project" value="TreeGrafter"/>
</dbReference>
<evidence type="ECO:0000256" key="7">
    <source>
        <dbReference type="ARBA" id="ARBA00022679"/>
    </source>
</evidence>
<dbReference type="InterPro" id="IPR011009">
    <property type="entry name" value="Kinase-like_dom_sf"/>
</dbReference>
<evidence type="ECO:0000256" key="15">
    <source>
        <dbReference type="ARBA" id="ARBA00023136"/>
    </source>
</evidence>
<evidence type="ECO:0000256" key="3">
    <source>
        <dbReference type="ARBA" id="ARBA00004479"/>
    </source>
</evidence>
<dbReference type="EMBL" id="JAFBMS010000001">
    <property type="protein sequence ID" value="KAG9355984.1"/>
    <property type="molecule type" value="Genomic_DNA"/>
</dbReference>
<protein>
    <recommendedName>
        <fullName evidence="5">receptor protein serine/threonine kinase</fullName>
        <ecNumber evidence="5">2.7.11.30</ecNumber>
    </recommendedName>
</protein>
<dbReference type="PANTHER" id="PTHR23255">
    <property type="entry name" value="TRANSFORMING GROWTH FACTOR-BETA RECEPTOR TYPE I AND II"/>
    <property type="match status" value="1"/>
</dbReference>
<keyword evidence="14" id="KW-1133">Transmembrane helix</keyword>
<dbReference type="InterPro" id="IPR000719">
    <property type="entry name" value="Prot_kinase_dom"/>
</dbReference>
<dbReference type="GO" id="GO:0046332">
    <property type="term" value="F:SMAD binding"/>
    <property type="evidence" value="ECO:0007669"/>
    <property type="project" value="TreeGrafter"/>
</dbReference>
<comment type="similarity">
    <text evidence="4">Belongs to the protein kinase superfamily. TKL Ser/Thr protein kinase family. TGFB receptor subfamily.</text>
</comment>
<comment type="subcellular location">
    <subcellularLocation>
        <location evidence="3">Membrane</location>
        <topology evidence="3">Single-pass type I membrane protein</topology>
    </subcellularLocation>
</comment>
<evidence type="ECO:0000256" key="1">
    <source>
        <dbReference type="ARBA" id="ARBA00001936"/>
    </source>
</evidence>
<comment type="cofactor">
    <cofactor evidence="2">
        <name>Mg(2+)</name>
        <dbReference type="ChEBI" id="CHEBI:18420"/>
    </cofactor>
</comment>
<evidence type="ECO:0000256" key="12">
    <source>
        <dbReference type="ARBA" id="ARBA00022840"/>
    </source>
</evidence>
<evidence type="ECO:0000256" key="6">
    <source>
        <dbReference type="ARBA" id="ARBA00022527"/>
    </source>
</evidence>
<dbReference type="Proteomes" id="UP000824540">
    <property type="component" value="Unassembled WGS sequence"/>
</dbReference>
<dbReference type="AlphaFoldDB" id="A0A8T2PXF4"/>
<keyword evidence="11" id="KW-0418">Kinase</keyword>
<evidence type="ECO:0000256" key="4">
    <source>
        <dbReference type="ARBA" id="ARBA00009605"/>
    </source>
</evidence>
<evidence type="ECO:0000313" key="19">
    <source>
        <dbReference type="Proteomes" id="UP000824540"/>
    </source>
</evidence>
<keyword evidence="15" id="KW-0472">Membrane</keyword>
<comment type="cofactor">
    <cofactor evidence="1">
        <name>Mn(2+)</name>
        <dbReference type="ChEBI" id="CHEBI:29035"/>
    </cofactor>
</comment>
<keyword evidence="12" id="KW-0067">ATP-binding</keyword>
<dbReference type="GO" id="GO:0005886">
    <property type="term" value="C:plasma membrane"/>
    <property type="evidence" value="ECO:0007669"/>
    <property type="project" value="TreeGrafter"/>
</dbReference>
<evidence type="ECO:0000256" key="13">
    <source>
        <dbReference type="ARBA" id="ARBA00022842"/>
    </source>
</evidence>
<evidence type="ECO:0000259" key="17">
    <source>
        <dbReference type="PROSITE" id="PS50011"/>
    </source>
</evidence>
<evidence type="ECO:0000256" key="2">
    <source>
        <dbReference type="ARBA" id="ARBA00001946"/>
    </source>
</evidence>
<keyword evidence="19" id="KW-1185">Reference proteome</keyword>
<dbReference type="PANTHER" id="PTHR23255:SF61">
    <property type="entry name" value="TGF-BETA RECEPTOR TYPE-1"/>
    <property type="match status" value="1"/>
</dbReference>
<name>A0A8T2PXF4_9TELE</name>
<evidence type="ECO:0000256" key="5">
    <source>
        <dbReference type="ARBA" id="ARBA00012401"/>
    </source>
</evidence>
<evidence type="ECO:0000313" key="18">
    <source>
        <dbReference type="EMBL" id="KAG9355984.1"/>
    </source>
</evidence>
<accession>A0A8T2PXF4</accession>
<dbReference type="Gene3D" id="1.10.510.10">
    <property type="entry name" value="Transferase(Phosphotransferase) domain 1"/>
    <property type="match status" value="1"/>
</dbReference>
<keyword evidence="10" id="KW-0547">Nucleotide-binding</keyword>
<dbReference type="PROSITE" id="PS50011">
    <property type="entry name" value="PROTEIN_KINASE_DOM"/>
    <property type="match status" value="1"/>
</dbReference>
<dbReference type="OrthoDB" id="69842at2759"/>
<sequence>MGTSTARCPAATHRISRRSAWLGSGMYMAPEVLDDSINMKHFESFKRADIYAMGLVFWEIARRCSIGGIHEDYQLPYYDLVQSDPSVEEMRKVVCDQKLRPNIPNRWQSCEPLGFTAQAPGTRASRFY</sequence>
<keyword evidence="16" id="KW-0675">Receptor</keyword>